<evidence type="ECO:0000313" key="2">
    <source>
        <dbReference type="Proteomes" id="UP000499080"/>
    </source>
</evidence>
<proteinExistence type="predicted"/>
<evidence type="ECO:0000313" key="1">
    <source>
        <dbReference type="EMBL" id="GBO32933.1"/>
    </source>
</evidence>
<reference evidence="1 2" key="1">
    <citation type="journal article" date="2019" name="Sci. Rep.">
        <title>Orb-weaving spider Araneus ventricosus genome elucidates the spidroin gene catalogue.</title>
        <authorList>
            <person name="Kono N."/>
            <person name="Nakamura H."/>
            <person name="Ohtoshi R."/>
            <person name="Moran D.A.P."/>
            <person name="Shinohara A."/>
            <person name="Yoshida Y."/>
            <person name="Fujiwara M."/>
            <person name="Mori M."/>
            <person name="Tomita M."/>
            <person name="Arakawa K."/>
        </authorList>
    </citation>
    <scope>NUCLEOTIDE SEQUENCE [LARGE SCALE GENOMIC DNA]</scope>
</reference>
<feature type="non-terminal residue" evidence="1">
    <location>
        <position position="38"/>
    </location>
</feature>
<comment type="caution">
    <text evidence="1">The sequence shown here is derived from an EMBL/GenBank/DDBJ whole genome shotgun (WGS) entry which is preliminary data.</text>
</comment>
<name>A0A4Y2W5I1_ARAVE</name>
<sequence length="38" mass="4246">MERDCVSPSGSDSAAEDFVSFEMANKQLGWSSWFAFPK</sequence>
<keyword evidence="2" id="KW-1185">Reference proteome</keyword>
<dbReference type="EMBL" id="BGPR01056438">
    <property type="protein sequence ID" value="GBO32933.1"/>
    <property type="molecule type" value="Genomic_DNA"/>
</dbReference>
<dbReference type="Proteomes" id="UP000499080">
    <property type="component" value="Unassembled WGS sequence"/>
</dbReference>
<dbReference type="AlphaFoldDB" id="A0A4Y2W5I1"/>
<accession>A0A4Y2W5I1</accession>
<organism evidence="1 2">
    <name type="scientific">Araneus ventricosus</name>
    <name type="common">Orbweaver spider</name>
    <name type="synonym">Epeira ventricosa</name>
    <dbReference type="NCBI Taxonomy" id="182803"/>
    <lineage>
        <taxon>Eukaryota</taxon>
        <taxon>Metazoa</taxon>
        <taxon>Ecdysozoa</taxon>
        <taxon>Arthropoda</taxon>
        <taxon>Chelicerata</taxon>
        <taxon>Arachnida</taxon>
        <taxon>Araneae</taxon>
        <taxon>Araneomorphae</taxon>
        <taxon>Entelegynae</taxon>
        <taxon>Araneoidea</taxon>
        <taxon>Araneidae</taxon>
        <taxon>Araneus</taxon>
    </lineage>
</organism>
<protein>
    <submittedName>
        <fullName evidence="1">Uncharacterized protein</fullName>
    </submittedName>
</protein>
<gene>
    <name evidence="1" type="ORF">AVEN_98919_1</name>
</gene>